<dbReference type="EMBL" id="LUEZ02000040">
    <property type="protein sequence ID" value="RDB25568.1"/>
    <property type="molecule type" value="Genomic_DNA"/>
</dbReference>
<keyword evidence="3 6" id="KW-1133">Transmembrane helix</keyword>
<evidence type="ECO:0000313" key="8">
    <source>
        <dbReference type="Proteomes" id="UP000076154"/>
    </source>
</evidence>
<dbReference type="Proteomes" id="UP000076154">
    <property type="component" value="Unassembled WGS sequence"/>
</dbReference>
<dbReference type="GO" id="GO:0005794">
    <property type="term" value="C:Golgi apparatus"/>
    <property type="evidence" value="ECO:0007669"/>
    <property type="project" value="TreeGrafter"/>
</dbReference>
<dbReference type="GO" id="GO:0006511">
    <property type="term" value="P:ubiquitin-dependent protein catabolic process"/>
    <property type="evidence" value="ECO:0007669"/>
    <property type="project" value="TreeGrafter"/>
</dbReference>
<comment type="caution">
    <text evidence="7">The sequence shown here is derived from an EMBL/GenBank/DDBJ whole genome shotgun (WGS) entry which is preliminary data.</text>
</comment>
<feature type="compositionally biased region" description="Acidic residues" evidence="5">
    <location>
        <begin position="19"/>
        <end position="34"/>
    </location>
</feature>
<dbReference type="CDD" id="cd22212">
    <property type="entry name" value="NDFIP-like"/>
    <property type="match status" value="1"/>
</dbReference>
<evidence type="ECO:0000256" key="1">
    <source>
        <dbReference type="ARBA" id="ARBA00004141"/>
    </source>
</evidence>
<dbReference type="PANTHER" id="PTHR13396:SF5">
    <property type="entry name" value="NEDD4 FAMILY INTERACTING PROTEIN"/>
    <property type="match status" value="1"/>
</dbReference>
<dbReference type="Pfam" id="PF10176">
    <property type="entry name" value="NEDD4_Bsd2"/>
    <property type="match status" value="1"/>
</dbReference>
<feature type="compositionally biased region" description="Polar residues" evidence="5">
    <location>
        <begin position="35"/>
        <end position="51"/>
    </location>
</feature>
<feature type="compositionally biased region" description="Pro residues" evidence="5">
    <location>
        <begin position="75"/>
        <end position="84"/>
    </location>
</feature>
<feature type="transmembrane region" description="Helical" evidence="6">
    <location>
        <begin position="258"/>
        <end position="278"/>
    </location>
</feature>
<dbReference type="GO" id="GO:0007034">
    <property type="term" value="P:vacuolar transport"/>
    <property type="evidence" value="ECO:0007669"/>
    <property type="project" value="InterPro"/>
</dbReference>
<evidence type="ECO:0000256" key="4">
    <source>
        <dbReference type="ARBA" id="ARBA00023136"/>
    </source>
</evidence>
<dbReference type="AlphaFoldDB" id="A0A369JUW0"/>
<protein>
    <submittedName>
        <fullName evidence="7">Metal homeostatis protein BSD2</fullName>
    </submittedName>
</protein>
<feature type="region of interest" description="Disordered" evidence="5">
    <location>
        <begin position="1"/>
        <end position="113"/>
    </location>
</feature>
<dbReference type="InterPro" id="IPR019325">
    <property type="entry name" value="NEDD4/Bsd2"/>
</dbReference>
<dbReference type="GO" id="GO:0005783">
    <property type="term" value="C:endoplasmic reticulum"/>
    <property type="evidence" value="ECO:0007669"/>
    <property type="project" value="TreeGrafter"/>
</dbReference>
<sequence>MSARYTPVPSQRSDPDAERELDDAFESDNEDDTTAIESTPLTHNNVHSPQKMNDLAGEPTSSIPGAYDFEREYDYPPPGSPPRPSSQALPNDYGNSNGLLPTTPARPAPAPTPSFFRRAVGALLPSHYVRVPTESSRAVGGGTENDGVFANVMAKPQRAQVVHNEDGSVYMVPEENQKEVPPSYADAQADAVPPYWETTVHAPSPGDPNADIIVDDLPTGSFLVFAMNLFISFFFQFIGFLFTYLMHTSHAAKYGSRAGLGLTLIQFGFYSRSLTFIVPGDDNQVEVTSASEPPVPPVQPVEDDSMLPAVSSKDWLAFLFMTLGWFLLLSSVIGFWRVKRWESSIRQASTPITPEAIERDIAIRRNIANVFGVTFSEDEEATARAAQLQQLQQQEDARLTRDLRAAGLL</sequence>
<feature type="transmembrane region" description="Helical" evidence="6">
    <location>
        <begin position="222"/>
        <end position="246"/>
    </location>
</feature>
<evidence type="ECO:0000256" key="6">
    <source>
        <dbReference type="SAM" id="Phobius"/>
    </source>
</evidence>
<name>A0A369JUW0_HYPMA</name>
<organism evidence="7 8">
    <name type="scientific">Hypsizygus marmoreus</name>
    <name type="common">White beech mushroom</name>
    <name type="synonym">Agaricus marmoreus</name>
    <dbReference type="NCBI Taxonomy" id="39966"/>
    <lineage>
        <taxon>Eukaryota</taxon>
        <taxon>Fungi</taxon>
        <taxon>Dikarya</taxon>
        <taxon>Basidiomycota</taxon>
        <taxon>Agaricomycotina</taxon>
        <taxon>Agaricomycetes</taxon>
        <taxon>Agaricomycetidae</taxon>
        <taxon>Agaricales</taxon>
        <taxon>Tricholomatineae</taxon>
        <taxon>Lyophyllaceae</taxon>
        <taxon>Hypsizygus</taxon>
    </lineage>
</organism>
<dbReference type="GO" id="GO:0031398">
    <property type="term" value="P:positive regulation of protein ubiquitination"/>
    <property type="evidence" value="ECO:0007669"/>
    <property type="project" value="TreeGrafter"/>
</dbReference>
<keyword evidence="4 6" id="KW-0472">Membrane</keyword>
<dbReference type="InParanoid" id="A0A369JUW0"/>
<gene>
    <name evidence="7" type="primary">BSD2_1</name>
    <name evidence="7" type="ORF">Hypma_006824</name>
</gene>
<dbReference type="GO" id="GO:0048471">
    <property type="term" value="C:perinuclear region of cytoplasm"/>
    <property type="evidence" value="ECO:0007669"/>
    <property type="project" value="TreeGrafter"/>
</dbReference>
<evidence type="ECO:0000256" key="3">
    <source>
        <dbReference type="ARBA" id="ARBA00022989"/>
    </source>
</evidence>
<evidence type="ECO:0000313" key="7">
    <source>
        <dbReference type="EMBL" id="RDB25568.1"/>
    </source>
</evidence>
<accession>A0A369JUW0</accession>
<reference evidence="7" key="1">
    <citation type="submission" date="2018-04" db="EMBL/GenBank/DDBJ databases">
        <title>Whole genome sequencing of Hypsizygus marmoreus.</title>
        <authorList>
            <person name="Choi I.-G."/>
            <person name="Min B."/>
            <person name="Kim J.-G."/>
            <person name="Kim S."/>
            <person name="Oh Y.-L."/>
            <person name="Kong W.-S."/>
            <person name="Park H."/>
            <person name="Jeong J."/>
            <person name="Song E.-S."/>
        </authorList>
    </citation>
    <scope>NUCLEOTIDE SEQUENCE [LARGE SCALE GENOMIC DNA]</scope>
    <source>
        <strain evidence="7">51987-8</strain>
    </source>
</reference>
<dbReference type="FunCoup" id="A0A369JUW0">
    <property type="interactions" value="120"/>
</dbReference>
<dbReference type="PANTHER" id="PTHR13396">
    <property type="entry name" value="NEDD4 FAMILY INTERACTING PROTEIN 1/2"/>
    <property type="match status" value="1"/>
</dbReference>
<dbReference type="OrthoDB" id="10003116at2759"/>
<feature type="compositionally biased region" description="Polar residues" evidence="5">
    <location>
        <begin position="87"/>
        <end position="100"/>
    </location>
</feature>
<comment type="subcellular location">
    <subcellularLocation>
        <location evidence="1">Membrane</location>
        <topology evidence="1">Multi-pass membrane protein</topology>
    </subcellularLocation>
</comment>
<dbReference type="GO" id="GO:0030001">
    <property type="term" value="P:metal ion transport"/>
    <property type="evidence" value="ECO:0007669"/>
    <property type="project" value="InterPro"/>
</dbReference>
<keyword evidence="8" id="KW-1185">Reference proteome</keyword>
<dbReference type="STRING" id="39966.A0A369JUW0"/>
<evidence type="ECO:0000256" key="2">
    <source>
        <dbReference type="ARBA" id="ARBA00022692"/>
    </source>
</evidence>
<keyword evidence="2 6" id="KW-0812">Transmembrane</keyword>
<dbReference type="GO" id="GO:0016020">
    <property type="term" value="C:membrane"/>
    <property type="evidence" value="ECO:0007669"/>
    <property type="project" value="UniProtKB-SubCell"/>
</dbReference>
<feature type="transmembrane region" description="Helical" evidence="6">
    <location>
        <begin position="315"/>
        <end position="336"/>
    </location>
</feature>
<evidence type="ECO:0000256" key="5">
    <source>
        <dbReference type="SAM" id="MobiDB-lite"/>
    </source>
</evidence>
<proteinExistence type="predicted"/>